<dbReference type="EMBL" id="LAZR01046358">
    <property type="protein sequence ID" value="KKK96714.1"/>
    <property type="molecule type" value="Genomic_DNA"/>
</dbReference>
<comment type="cofactor">
    <cofactor evidence="1">
        <name>pyridoxal 5'-phosphate</name>
        <dbReference type="ChEBI" id="CHEBI:597326"/>
    </cofactor>
</comment>
<dbReference type="PANTHER" id="PTHR30511:SF3">
    <property type="entry name" value="LYSINE RACEMASE"/>
    <property type="match status" value="1"/>
</dbReference>
<sequence>MAVLKVNILSIINNLKTVKELCEKRGCVLVPVTKICRSEPVMVEAFKDQGIDMIADSCLDSLSRFDTDINRFLLKLGLSDARYSDLDCEYIYTSSMAVIKALSERGDGNIYKVYLALELGDLREGILPEELPEFTGAVLRMPDIIVAGLSANFGCLMGSLPDRYVSDVLGEAVDSVRKKTGFEFDIVSFGGTAVYPALIDGTLPDQVNQVRIGEAIFFGYNLCMNESVPDLIGDAFILSGEILEIRKKYVDNKGKHGYNAFGEEIRITDTGYRIRAVLDFGELG</sequence>
<organism evidence="5">
    <name type="scientific">marine sediment metagenome</name>
    <dbReference type="NCBI Taxonomy" id="412755"/>
    <lineage>
        <taxon>unclassified sequences</taxon>
        <taxon>metagenomes</taxon>
        <taxon>ecological metagenomes</taxon>
    </lineage>
</organism>
<dbReference type="InterPro" id="IPR029066">
    <property type="entry name" value="PLP-binding_barrel"/>
</dbReference>
<gene>
    <name evidence="5" type="ORF">LCGC14_2660010</name>
</gene>
<protein>
    <recommendedName>
        <fullName evidence="4">Alanine racemase N-terminal domain-containing protein</fullName>
    </recommendedName>
</protein>
<evidence type="ECO:0000256" key="1">
    <source>
        <dbReference type="ARBA" id="ARBA00001933"/>
    </source>
</evidence>
<dbReference type="PANTHER" id="PTHR30511">
    <property type="entry name" value="ALANINE RACEMASE"/>
    <property type="match status" value="1"/>
</dbReference>
<proteinExistence type="predicted"/>
<feature type="domain" description="Alanine racemase N-terminal" evidence="4">
    <location>
        <begin position="10"/>
        <end position="219"/>
    </location>
</feature>
<name>A0A0F9C2F3_9ZZZZ</name>
<comment type="caution">
    <text evidence="5">The sequence shown here is derived from an EMBL/GenBank/DDBJ whole genome shotgun (WGS) entry which is preliminary data.</text>
</comment>
<evidence type="ECO:0000256" key="3">
    <source>
        <dbReference type="ARBA" id="ARBA00023235"/>
    </source>
</evidence>
<reference evidence="5" key="1">
    <citation type="journal article" date="2015" name="Nature">
        <title>Complex archaea that bridge the gap between prokaryotes and eukaryotes.</title>
        <authorList>
            <person name="Spang A."/>
            <person name="Saw J.H."/>
            <person name="Jorgensen S.L."/>
            <person name="Zaremba-Niedzwiedzka K."/>
            <person name="Martijn J."/>
            <person name="Lind A.E."/>
            <person name="van Eijk R."/>
            <person name="Schleper C."/>
            <person name="Guy L."/>
            <person name="Ettema T.J."/>
        </authorList>
    </citation>
    <scope>NUCLEOTIDE SEQUENCE</scope>
</reference>
<evidence type="ECO:0000256" key="2">
    <source>
        <dbReference type="ARBA" id="ARBA00022898"/>
    </source>
</evidence>
<dbReference type="Pfam" id="PF01168">
    <property type="entry name" value="Ala_racemase_N"/>
    <property type="match status" value="1"/>
</dbReference>
<keyword evidence="2" id="KW-0663">Pyridoxal phosphate</keyword>
<dbReference type="InterPro" id="IPR000821">
    <property type="entry name" value="Ala_racemase"/>
</dbReference>
<evidence type="ECO:0000259" key="4">
    <source>
        <dbReference type="Pfam" id="PF01168"/>
    </source>
</evidence>
<dbReference type="AlphaFoldDB" id="A0A0F9C2F3"/>
<keyword evidence="3" id="KW-0413">Isomerase</keyword>
<dbReference type="GO" id="GO:0008784">
    <property type="term" value="F:alanine racemase activity"/>
    <property type="evidence" value="ECO:0007669"/>
    <property type="project" value="TreeGrafter"/>
</dbReference>
<accession>A0A0F9C2F3</accession>
<dbReference type="SUPFAM" id="SSF51419">
    <property type="entry name" value="PLP-binding barrel"/>
    <property type="match status" value="1"/>
</dbReference>
<dbReference type="Gene3D" id="3.20.20.10">
    <property type="entry name" value="Alanine racemase"/>
    <property type="match status" value="1"/>
</dbReference>
<evidence type="ECO:0000313" key="5">
    <source>
        <dbReference type="EMBL" id="KKK96714.1"/>
    </source>
</evidence>
<dbReference type="GO" id="GO:0030170">
    <property type="term" value="F:pyridoxal phosphate binding"/>
    <property type="evidence" value="ECO:0007669"/>
    <property type="project" value="TreeGrafter"/>
</dbReference>
<dbReference type="GO" id="GO:0005829">
    <property type="term" value="C:cytosol"/>
    <property type="evidence" value="ECO:0007669"/>
    <property type="project" value="TreeGrafter"/>
</dbReference>
<dbReference type="InterPro" id="IPR001608">
    <property type="entry name" value="Ala_racemase_N"/>
</dbReference>
<feature type="non-terminal residue" evidence="5">
    <location>
        <position position="284"/>
    </location>
</feature>